<reference evidence="2" key="1">
    <citation type="submission" date="2014-05" db="EMBL/GenBank/DDBJ databases">
        <title>The transcriptome of the halophilic microalga Tetraselmis sp. GSL018 isolated from the Great Salt Lake, Utah.</title>
        <authorList>
            <person name="Jinkerson R.E."/>
            <person name="D'Adamo S."/>
            <person name="Posewitz M.C."/>
        </authorList>
    </citation>
    <scope>NUCLEOTIDE SEQUENCE</scope>
    <source>
        <strain evidence="2">GSL018</strain>
    </source>
</reference>
<keyword evidence="1" id="KW-0732">Signal</keyword>
<evidence type="ECO:0000256" key="1">
    <source>
        <dbReference type="SAM" id="SignalP"/>
    </source>
</evidence>
<proteinExistence type="predicted"/>
<gene>
    <name evidence="2" type="ORF">TSPGSL018_20797</name>
</gene>
<sequence>GLATLFHYFSFLAVLSAHFPPFSNGATKAVAFHSPLSLSPPDHLCCCTSSGFVDLEALGVYRRLGVKDLIM</sequence>
<evidence type="ECO:0000313" key="2">
    <source>
        <dbReference type="EMBL" id="JAC63390.1"/>
    </source>
</evidence>
<feature type="non-terminal residue" evidence="2">
    <location>
        <position position="1"/>
    </location>
</feature>
<dbReference type="EMBL" id="GBEZ01023502">
    <property type="protein sequence ID" value="JAC63390.1"/>
    <property type="molecule type" value="Transcribed_RNA"/>
</dbReference>
<organism evidence="2">
    <name type="scientific">Tetraselmis sp. GSL018</name>
    <dbReference type="NCBI Taxonomy" id="582737"/>
    <lineage>
        <taxon>Eukaryota</taxon>
        <taxon>Viridiplantae</taxon>
        <taxon>Chlorophyta</taxon>
        <taxon>core chlorophytes</taxon>
        <taxon>Chlorodendrophyceae</taxon>
        <taxon>Chlorodendrales</taxon>
        <taxon>Chlorodendraceae</taxon>
        <taxon>Tetraselmis</taxon>
    </lineage>
</organism>
<dbReference type="AlphaFoldDB" id="A0A061QY46"/>
<accession>A0A061QY46</accession>
<feature type="chain" id="PRO_5001605287" evidence="1">
    <location>
        <begin position="26"/>
        <end position="71"/>
    </location>
</feature>
<feature type="non-terminal residue" evidence="2">
    <location>
        <position position="71"/>
    </location>
</feature>
<protein>
    <submittedName>
        <fullName evidence="2">Uncharacterized protein</fullName>
    </submittedName>
</protein>
<feature type="signal peptide" evidence="1">
    <location>
        <begin position="1"/>
        <end position="25"/>
    </location>
</feature>
<name>A0A061QY46_9CHLO</name>